<accession>A0A9Q5SU15</accession>
<evidence type="ECO:0000313" key="3">
    <source>
        <dbReference type="Proteomes" id="UP000195975"/>
    </source>
</evidence>
<dbReference type="SUPFAM" id="SSF53448">
    <property type="entry name" value="Nucleotide-diphospho-sugar transferases"/>
    <property type="match status" value="1"/>
</dbReference>
<dbReference type="AlphaFoldDB" id="A0A9Q5SU15"/>
<reference evidence="3" key="1">
    <citation type="submission" date="2017-04" db="EMBL/GenBank/DDBJ databases">
        <title>Function of individual gut microbiota members based on whole genome sequencing of pure cultures obtained from chicken caecum.</title>
        <authorList>
            <person name="Medvecky M."/>
            <person name="Cejkova D."/>
            <person name="Polansky O."/>
            <person name="Karasova D."/>
            <person name="Kubasova T."/>
            <person name="Cizek A."/>
            <person name="Rychlik I."/>
        </authorList>
    </citation>
    <scope>NUCLEOTIDE SEQUENCE [LARGE SCALE GENOMIC DNA]</scope>
    <source>
        <strain evidence="3">An42</strain>
    </source>
</reference>
<evidence type="ECO:0000259" key="1">
    <source>
        <dbReference type="Pfam" id="PF00535"/>
    </source>
</evidence>
<protein>
    <submittedName>
        <fullName evidence="2">Glycosyl transferase</fullName>
    </submittedName>
</protein>
<dbReference type="GO" id="GO:0016758">
    <property type="term" value="F:hexosyltransferase activity"/>
    <property type="evidence" value="ECO:0007669"/>
    <property type="project" value="UniProtKB-ARBA"/>
</dbReference>
<dbReference type="PANTHER" id="PTHR22916">
    <property type="entry name" value="GLYCOSYLTRANSFERASE"/>
    <property type="match status" value="1"/>
</dbReference>
<proteinExistence type="predicted"/>
<sequence>MNPNRYPLISIITVVYNCKDDLEMTIKSIIDQTYPNIEYIVIDGNSNDGTIDIIKKYQNKITYWISEPDEGIYDAMNKGIRQSTGDWINFMNAGDRFYDQNILSSLFIPAPKPSTDIIYGDTEFIYTFGKYIRKPASLTYLKESMIFCHQSSFVRTYLLKKREFNTKYKICADYDFFLFCLKEGKILQYVPSTIAIFDAREGVSSSNRITREKEFGIISEREQTIEWKIKYFKFIIYHYLKKTVEYLLPKELILKIKRWNFKRIQK</sequence>
<dbReference type="GeneID" id="93408453"/>
<dbReference type="Proteomes" id="UP000195975">
    <property type="component" value="Unassembled WGS sequence"/>
</dbReference>
<name>A0A9Q5SU15_9BACT</name>
<comment type="caution">
    <text evidence="2">The sequence shown here is derived from an EMBL/GenBank/DDBJ whole genome shotgun (WGS) entry which is preliminary data.</text>
</comment>
<gene>
    <name evidence="2" type="ORF">B5F96_03385</name>
</gene>
<dbReference type="InterPro" id="IPR001173">
    <property type="entry name" value="Glyco_trans_2-like"/>
</dbReference>
<dbReference type="Pfam" id="PF00535">
    <property type="entry name" value="Glycos_transf_2"/>
    <property type="match status" value="1"/>
</dbReference>
<dbReference type="Gene3D" id="3.90.550.10">
    <property type="entry name" value="Spore Coat Polysaccharide Biosynthesis Protein SpsA, Chain A"/>
    <property type="match status" value="1"/>
</dbReference>
<dbReference type="EMBL" id="NFIJ01000002">
    <property type="protein sequence ID" value="OUO06745.1"/>
    <property type="molecule type" value="Genomic_DNA"/>
</dbReference>
<dbReference type="CDD" id="cd06433">
    <property type="entry name" value="GT_2_WfgS_like"/>
    <property type="match status" value="1"/>
</dbReference>
<dbReference type="RefSeq" id="WP_008150471.1">
    <property type="nucleotide sequence ID" value="NZ_CAJLBM010000049.1"/>
</dbReference>
<organism evidence="2 3">
    <name type="scientific">Parabacteroides johnsonii</name>
    <dbReference type="NCBI Taxonomy" id="387661"/>
    <lineage>
        <taxon>Bacteria</taxon>
        <taxon>Pseudomonadati</taxon>
        <taxon>Bacteroidota</taxon>
        <taxon>Bacteroidia</taxon>
        <taxon>Bacteroidales</taxon>
        <taxon>Tannerellaceae</taxon>
        <taxon>Parabacteroides</taxon>
    </lineage>
</organism>
<dbReference type="PANTHER" id="PTHR22916:SF67">
    <property type="entry name" value="COLANIC ACID BIOSYNTHESIS GLYCOSYL TRANSFERASE WCAE-RELATED"/>
    <property type="match status" value="1"/>
</dbReference>
<keyword evidence="2" id="KW-0808">Transferase</keyword>
<dbReference type="InterPro" id="IPR029044">
    <property type="entry name" value="Nucleotide-diphossugar_trans"/>
</dbReference>
<evidence type="ECO:0000313" key="2">
    <source>
        <dbReference type="EMBL" id="OUO06745.1"/>
    </source>
</evidence>
<feature type="domain" description="Glycosyltransferase 2-like" evidence="1">
    <location>
        <begin position="10"/>
        <end position="135"/>
    </location>
</feature>